<protein>
    <submittedName>
        <fullName evidence="2">PTS IIA-like nitrogen-regulatory protein PtsN</fullName>
    </submittedName>
</protein>
<dbReference type="PROSITE" id="PS00372">
    <property type="entry name" value="PTS_EIIA_TYPE_2_HIS"/>
    <property type="match status" value="1"/>
</dbReference>
<reference evidence="3" key="1">
    <citation type="journal article" date="2018" name="Front. Microbiol.">
        <title>Genome-Based Analysis Reveals the Taxonomy and Diversity of the Family Idiomarinaceae.</title>
        <authorList>
            <person name="Liu Y."/>
            <person name="Lai Q."/>
            <person name="Shao Z."/>
        </authorList>
    </citation>
    <scope>NUCLEOTIDE SEQUENCE [LARGE SCALE GENOMIC DNA]</scope>
    <source>
        <strain evidence="3">GBPy7</strain>
    </source>
</reference>
<sequence length="156" mass="16836">MELKDILSPDSTRVAVEESSKKKILELISQMVAPKLAGVSKADIFDSLLQRERLGSTGIGLGIAIPHGRLENAGQPVAALITLAQPVDFDAIDNQPVDIIFALLVPKDNPELHLQTLSAVAAKLNQKDCCRALRHSTSSAELYELITKEYTADSCS</sequence>
<gene>
    <name evidence="2" type="primary">ptsN</name>
    <name evidence="2" type="ORF">CWE08_02230</name>
</gene>
<dbReference type="GO" id="GO:0030295">
    <property type="term" value="F:protein kinase activator activity"/>
    <property type="evidence" value="ECO:0007669"/>
    <property type="project" value="TreeGrafter"/>
</dbReference>
<accession>A0A432W2Q5</accession>
<proteinExistence type="predicted"/>
<dbReference type="AlphaFoldDB" id="A0A432W2Q5"/>
<dbReference type="InterPro" id="IPR051541">
    <property type="entry name" value="PTS_SugarTrans_NitroReg"/>
</dbReference>
<name>A0A432W2Q5_9GAMM</name>
<dbReference type="NCBIfam" id="TIGR01419">
    <property type="entry name" value="nitro_reg_IIA"/>
    <property type="match status" value="1"/>
</dbReference>
<dbReference type="GO" id="GO:0009401">
    <property type="term" value="P:phosphoenolpyruvate-dependent sugar phosphotransferase system"/>
    <property type="evidence" value="ECO:0007669"/>
    <property type="project" value="InterPro"/>
</dbReference>
<evidence type="ECO:0000313" key="2">
    <source>
        <dbReference type="EMBL" id="RUO23484.1"/>
    </source>
</evidence>
<dbReference type="EMBL" id="PIPJ01000001">
    <property type="protein sequence ID" value="RUO23484.1"/>
    <property type="molecule type" value="Genomic_DNA"/>
</dbReference>
<dbReference type="Proteomes" id="UP000288395">
    <property type="component" value="Unassembled WGS sequence"/>
</dbReference>
<dbReference type="Pfam" id="PF00359">
    <property type="entry name" value="PTS_EIIA_2"/>
    <property type="match status" value="1"/>
</dbReference>
<keyword evidence="3" id="KW-1185">Reference proteome</keyword>
<evidence type="ECO:0000259" key="1">
    <source>
        <dbReference type="PROSITE" id="PS51094"/>
    </source>
</evidence>
<evidence type="ECO:0000313" key="3">
    <source>
        <dbReference type="Proteomes" id="UP000288395"/>
    </source>
</evidence>
<dbReference type="PANTHER" id="PTHR47738:SF1">
    <property type="entry name" value="NITROGEN REGULATORY PROTEIN"/>
    <property type="match status" value="1"/>
</dbReference>
<dbReference type="RefSeq" id="WP_126765175.1">
    <property type="nucleotide sequence ID" value="NZ_PIPJ01000001.1"/>
</dbReference>
<comment type="caution">
    <text evidence="2">The sequence shown here is derived from an EMBL/GenBank/DDBJ whole genome shotgun (WGS) entry which is preliminary data.</text>
</comment>
<dbReference type="GO" id="GO:0008982">
    <property type="term" value="F:protein-N(PI)-phosphohistidine-sugar phosphotransferase activity"/>
    <property type="evidence" value="ECO:0007669"/>
    <property type="project" value="InterPro"/>
</dbReference>
<dbReference type="CDD" id="cd00211">
    <property type="entry name" value="PTS_IIA_fru"/>
    <property type="match status" value="1"/>
</dbReference>
<dbReference type="InterPro" id="IPR016152">
    <property type="entry name" value="PTrfase/Anion_transptr"/>
</dbReference>
<dbReference type="PANTHER" id="PTHR47738">
    <property type="entry name" value="PTS SYSTEM FRUCTOSE-LIKE EIIA COMPONENT-RELATED"/>
    <property type="match status" value="1"/>
</dbReference>
<dbReference type="PROSITE" id="PS51094">
    <property type="entry name" value="PTS_EIIA_TYPE_2"/>
    <property type="match status" value="1"/>
</dbReference>
<dbReference type="SUPFAM" id="SSF55804">
    <property type="entry name" value="Phoshotransferase/anion transport protein"/>
    <property type="match status" value="1"/>
</dbReference>
<dbReference type="InterPro" id="IPR006320">
    <property type="entry name" value="PTS_Nitro_regul"/>
</dbReference>
<dbReference type="InterPro" id="IPR002178">
    <property type="entry name" value="PTS_EIIA_type-2_dom"/>
</dbReference>
<dbReference type="OrthoDB" id="95460at2"/>
<dbReference type="Gene3D" id="3.40.930.10">
    <property type="entry name" value="Mannitol-specific EII, Chain A"/>
    <property type="match status" value="1"/>
</dbReference>
<feature type="domain" description="PTS EIIA type-2" evidence="1">
    <location>
        <begin position="5"/>
        <end position="149"/>
    </location>
</feature>
<organism evidence="2 3">
    <name type="scientific">Aliidiomarina iranensis</name>
    <dbReference type="NCBI Taxonomy" id="1434071"/>
    <lineage>
        <taxon>Bacteria</taxon>
        <taxon>Pseudomonadati</taxon>
        <taxon>Pseudomonadota</taxon>
        <taxon>Gammaproteobacteria</taxon>
        <taxon>Alteromonadales</taxon>
        <taxon>Idiomarinaceae</taxon>
        <taxon>Aliidiomarina</taxon>
    </lineage>
</organism>